<evidence type="ECO:0000256" key="1">
    <source>
        <dbReference type="ARBA" id="ARBA00004370"/>
    </source>
</evidence>
<sequence length="454" mass="49978">MVQQQQQTERQGETVTEVASSPIFAQTNNSNSFGSSVTIALIIFVVIVMIGAINSLVQICDPNKILIISGRKYKRKDGQEMGYRVIYGGRTFRIPILEQVETMDLTTMPVPIEVTNAYAKGGTPLNIQAIANVKISGDWSLVGNAIERFLGRGRAEISRVARETLEGNLRGVVATLTPEQLNEDRLEFAARIANDVSADLAKLGLQLDTLKIQSVSDEVDYLNSIGRRQIATIVRDAEIAESNAVAEAEQVEADCDRESEVAETQTRTAIQEKENELRRVTAEVEKEARVEEERTTMAAQEAKARAQQELQAVRAEMEKARLEVDQVLPAQAQQQADELKAKGKAAKVAEDTKASAQVNEMLAQIWEETGVDASELFLVQQMEMILKQAAKVPHRLHLGDVTVIDNGDGKAIASLSNAYPEMIRQFLQQSEQTLGITLAGKRKSETEATEEENA</sequence>
<comment type="subcellular location">
    <subcellularLocation>
        <location evidence="1">Membrane</location>
    </subcellularLocation>
</comment>
<dbReference type="PATRIC" id="fig|13035.3.peg.2242"/>
<dbReference type="STRING" id="13035.Dacsa_1972"/>
<dbReference type="InterPro" id="IPR036013">
    <property type="entry name" value="Band_7/SPFH_dom_sf"/>
</dbReference>
<dbReference type="GO" id="GO:0072659">
    <property type="term" value="P:protein localization to plasma membrane"/>
    <property type="evidence" value="ECO:0007669"/>
    <property type="project" value="TreeGrafter"/>
</dbReference>
<dbReference type="SUPFAM" id="SSF117892">
    <property type="entry name" value="Band 7/SPFH domain"/>
    <property type="match status" value="1"/>
</dbReference>
<feature type="domain" description="Band 7" evidence="6">
    <location>
        <begin position="55"/>
        <end position="229"/>
    </location>
</feature>
<accession>K9YW97</accession>
<dbReference type="eggNOG" id="COG2268">
    <property type="taxonomic scope" value="Bacteria"/>
</dbReference>
<dbReference type="PANTHER" id="PTHR13806">
    <property type="entry name" value="FLOTILLIN-RELATED"/>
    <property type="match status" value="1"/>
</dbReference>
<feature type="coiled-coil region" evidence="4">
    <location>
        <begin position="263"/>
        <end position="325"/>
    </location>
</feature>
<evidence type="ECO:0000313" key="7">
    <source>
        <dbReference type="EMBL" id="AFZ50620.1"/>
    </source>
</evidence>
<organism evidence="7 8">
    <name type="scientific">Dactylococcopsis salina (strain PCC 8305)</name>
    <name type="common">Myxobactron salinum</name>
    <dbReference type="NCBI Taxonomy" id="13035"/>
    <lineage>
        <taxon>Bacteria</taxon>
        <taxon>Bacillati</taxon>
        <taxon>Cyanobacteriota</taxon>
        <taxon>Cyanophyceae</taxon>
        <taxon>Nodosilineales</taxon>
        <taxon>Cymatolegaceae</taxon>
        <taxon>Dactylococcopsis</taxon>
    </lineage>
</organism>
<dbReference type="PANTHER" id="PTHR13806:SF46">
    <property type="entry name" value="FLOTILLIN-1-RELATED"/>
    <property type="match status" value="1"/>
</dbReference>
<gene>
    <name evidence="7" type="ORF">Dacsa_1972</name>
</gene>
<dbReference type="GO" id="GO:0002020">
    <property type="term" value="F:protease binding"/>
    <property type="evidence" value="ECO:0007669"/>
    <property type="project" value="TreeGrafter"/>
</dbReference>
<evidence type="ECO:0000259" key="6">
    <source>
        <dbReference type="SMART" id="SM00244"/>
    </source>
</evidence>
<keyword evidence="5" id="KW-1133">Transmembrane helix</keyword>
<dbReference type="OrthoDB" id="9786220at2"/>
<evidence type="ECO:0000256" key="3">
    <source>
        <dbReference type="ARBA" id="ARBA00023136"/>
    </source>
</evidence>
<dbReference type="KEGG" id="dsl:Dacsa_1972"/>
<dbReference type="EMBL" id="CP003944">
    <property type="protein sequence ID" value="AFZ50620.1"/>
    <property type="molecule type" value="Genomic_DNA"/>
</dbReference>
<comment type="similarity">
    <text evidence="2">Belongs to the band 7/mec-2 family. Flotillin subfamily.</text>
</comment>
<dbReference type="SMART" id="SM00244">
    <property type="entry name" value="PHB"/>
    <property type="match status" value="1"/>
</dbReference>
<keyword evidence="8" id="KW-1185">Reference proteome</keyword>
<evidence type="ECO:0000256" key="4">
    <source>
        <dbReference type="SAM" id="Coils"/>
    </source>
</evidence>
<dbReference type="GO" id="GO:0005886">
    <property type="term" value="C:plasma membrane"/>
    <property type="evidence" value="ECO:0007669"/>
    <property type="project" value="TreeGrafter"/>
</dbReference>
<keyword evidence="3 5" id="KW-0472">Membrane</keyword>
<evidence type="ECO:0000313" key="8">
    <source>
        <dbReference type="Proteomes" id="UP000010482"/>
    </source>
</evidence>
<dbReference type="Pfam" id="PF01145">
    <property type="entry name" value="Band_7"/>
    <property type="match status" value="1"/>
</dbReference>
<dbReference type="AlphaFoldDB" id="K9YW97"/>
<feature type="transmembrane region" description="Helical" evidence="5">
    <location>
        <begin position="37"/>
        <end position="57"/>
    </location>
</feature>
<dbReference type="InterPro" id="IPR001107">
    <property type="entry name" value="Band_7"/>
</dbReference>
<dbReference type="Gene3D" id="3.30.479.30">
    <property type="entry name" value="Band 7 domain"/>
    <property type="match status" value="1"/>
</dbReference>
<evidence type="ECO:0000256" key="5">
    <source>
        <dbReference type="SAM" id="Phobius"/>
    </source>
</evidence>
<name>K9YW97_DACS8</name>
<dbReference type="CDD" id="cd03399">
    <property type="entry name" value="SPFH_flotillin"/>
    <property type="match status" value="1"/>
</dbReference>
<dbReference type="InterPro" id="IPR027705">
    <property type="entry name" value="Flotillin_fam"/>
</dbReference>
<dbReference type="HOGENOM" id="CLU_039480_0_0_3"/>
<keyword evidence="5" id="KW-0812">Transmembrane</keyword>
<dbReference type="Proteomes" id="UP000010482">
    <property type="component" value="Chromosome"/>
</dbReference>
<keyword evidence="4" id="KW-0175">Coiled coil</keyword>
<reference evidence="7" key="1">
    <citation type="submission" date="2012-04" db="EMBL/GenBank/DDBJ databases">
        <title>Finished genome of Dactylococcopsis salina PCC 8305.</title>
        <authorList>
            <consortium name="US DOE Joint Genome Institute"/>
            <person name="Gugger M."/>
            <person name="Coursin T."/>
            <person name="Rippka R."/>
            <person name="Tandeau De Marsac N."/>
            <person name="Huntemann M."/>
            <person name="Wei C.-L."/>
            <person name="Han J."/>
            <person name="Detter J.C."/>
            <person name="Han C."/>
            <person name="Tapia R."/>
            <person name="Daligault H."/>
            <person name="Chen A."/>
            <person name="Krypides N."/>
            <person name="Mavromatis K."/>
            <person name="Markowitz V."/>
            <person name="Szeto E."/>
            <person name="Ivanova N."/>
            <person name="Ovchinnikova G."/>
            <person name="Pagani I."/>
            <person name="Pati A."/>
            <person name="Goodwin L."/>
            <person name="Peters L."/>
            <person name="Pitluck S."/>
            <person name="Woyke T."/>
            <person name="Kerfeld C."/>
        </authorList>
    </citation>
    <scope>NUCLEOTIDE SEQUENCE [LARGE SCALE GENOMIC DNA]</scope>
    <source>
        <strain evidence="7">PCC 8305</strain>
    </source>
</reference>
<evidence type="ECO:0000256" key="2">
    <source>
        <dbReference type="ARBA" id="ARBA00007161"/>
    </source>
</evidence>
<protein>
    <recommendedName>
        <fullName evidence="6">Band 7 domain-containing protein</fullName>
    </recommendedName>
</protein>
<proteinExistence type="inferred from homology"/>
<dbReference type="RefSeq" id="WP_015229616.1">
    <property type="nucleotide sequence ID" value="NC_019780.1"/>
</dbReference>